<dbReference type="NCBIfam" id="TIGR01359">
    <property type="entry name" value="UMP_CMP_kin_fam"/>
    <property type="match status" value="1"/>
</dbReference>
<dbReference type="GO" id="GO:0005634">
    <property type="term" value="C:nucleus"/>
    <property type="evidence" value="ECO:0007669"/>
    <property type="project" value="UniProtKB-SubCell"/>
</dbReference>
<gene>
    <name evidence="12" type="ORF">THRCLA_00222</name>
</gene>
<dbReference type="Gene3D" id="3.40.50.300">
    <property type="entry name" value="P-loop containing nucleotide triphosphate hydrolases"/>
    <property type="match status" value="1"/>
</dbReference>
<evidence type="ECO:0000256" key="8">
    <source>
        <dbReference type="ARBA" id="ARBA00048116"/>
    </source>
</evidence>
<dbReference type="CDD" id="cd01428">
    <property type="entry name" value="ADK"/>
    <property type="match status" value="1"/>
</dbReference>
<dbReference type="AlphaFoldDB" id="A0A1W0ABV6"/>
<comment type="similarity">
    <text evidence="9">Belongs to the adenylate kinase family. UMP-CMP kinase subfamily.</text>
</comment>
<dbReference type="SUPFAM" id="SSF52540">
    <property type="entry name" value="P-loop containing nucleoside triphosphate hydrolases"/>
    <property type="match status" value="1"/>
</dbReference>
<keyword evidence="6 9" id="KW-0665">Pyrimidine biosynthesis</keyword>
<dbReference type="Pfam" id="PF00406">
    <property type="entry name" value="ADK"/>
    <property type="match status" value="1"/>
</dbReference>
<dbReference type="OrthoDB" id="442176at2759"/>
<evidence type="ECO:0000256" key="10">
    <source>
        <dbReference type="SAM" id="MobiDB-lite"/>
    </source>
</evidence>
<evidence type="ECO:0000256" key="7">
    <source>
        <dbReference type="ARBA" id="ARBA00023242"/>
    </source>
</evidence>
<dbReference type="HAMAP" id="MF_00235">
    <property type="entry name" value="Adenylate_kinase_Adk"/>
    <property type="match status" value="1"/>
</dbReference>
<evidence type="ECO:0000256" key="2">
    <source>
        <dbReference type="ARBA" id="ARBA00022679"/>
    </source>
</evidence>
<feature type="compositionally biased region" description="Polar residues" evidence="10">
    <location>
        <begin position="514"/>
        <end position="523"/>
    </location>
</feature>
<dbReference type="InterPro" id="IPR033690">
    <property type="entry name" value="Adenylat_kinase_CS"/>
</dbReference>
<keyword evidence="12" id="KW-0966">Cell projection</keyword>
<feature type="binding site" evidence="9">
    <location>
        <begin position="725"/>
        <end position="728"/>
    </location>
    <ligand>
        <name>a ribonucleoside 5'-phosphate</name>
        <dbReference type="ChEBI" id="CHEBI:58043"/>
    </ligand>
</feature>
<comment type="function">
    <text evidence="9">Catalyzes the phosphorylation of pyrimidine nucleoside monophosphates at the expense of ATP. Plays an important role in de novo pyrimidine nucleotide biosynthesis. Has preference for UMP and CMP as phosphate acceptors.</text>
</comment>
<feature type="binding site" evidence="9">
    <location>
        <begin position="698"/>
        <end position="700"/>
    </location>
    <ligand>
        <name>a ribonucleoside 5'-phosphate</name>
        <dbReference type="ChEBI" id="CHEBI:58043"/>
    </ligand>
</feature>
<feature type="compositionally biased region" description="Low complexity" evidence="10">
    <location>
        <begin position="524"/>
        <end position="537"/>
    </location>
</feature>
<comment type="domain">
    <text evidence="9">Consists of three domains, a large central CORE domain and two small peripheral domains, NMPbind and LID, which undergo movements during catalysis. The LID domain closes over the site of phosphoryl transfer upon ATP binding. Assembling and dissambling the active center during each catalytic cycle provides an effective means to prevent ATP hydrolysis.</text>
</comment>
<dbReference type="PANTHER" id="PTHR23359">
    <property type="entry name" value="NUCLEOTIDE KINASE"/>
    <property type="match status" value="1"/>
</dbReference>
<feature type="binding site" evidence="9">
    <location>
        <position position="765"/>
    </location>
    <ligand>
        <name>ATP</name>
        <dbReference type="ChEBI" id="CHEBI:30616"/>
    </ligand>
</feature>
<feature type="compositionally biased region" description="Polar residues" evidence="10">
    <location>
        <begin position="347"/>
        <end position="372"/>
    </location>
</feature>
<evidence type="ECO:0000256" key="9">
    <source>
        <dbReference type="HAMAP-Rule" id="MF_03172"/>
    </source>
</evidence>
<keyword evidence="12" id="KW-0969">Cilium</keyword>
<evidence type="ECO:0000256" key="6">
    <source>
        <dbReference type="ARBA" id="ARBA00022975"/>
    </source>
</evidence>
<comment type="catalytic activity">
    <reaction evidence="9">
        <text>CMP + ATP = CDP + ADP</text>
        <dbReference type="Rhea" id="RHEA:11600"/>
        <dbReference type="ChEBI" id="CHEBI:30616"/>
        <dbReference type="ChEBI" id="CHEBI:58069"/>
        <dbReference type="ChEBI" id="CHEBI:60377"/>
        <dbReference type="ChEBI" id="CHEBI:456216"/>
        <dbReference type="EC" id="2.7.4.14"/>
    </reaction>
</comment>
<protein>
    <recommendedName>
        <fullName evidence="9">UMP-CMP kinase</fullName>
        <ecNumber evidence="9">2.7.4.14</ecNumber>
    </recommendedName>
    <alternativeName>
        <fullName evidence="9">Deoxycytidylate kinase</fullName>
        <shortName evidence="9">CK</shortName>
        <shortName evidence="9">dCMP kinase</shortName>
    </alternativeName>
    <alternativeName>
        <fullName evidence="9">Uridine monophosphate/cytidine monophosphate kinase</fullName>
        <shortName evidence="9">UMP/CMP kinase</shortName>
        <shortName evidence="9">UMP/CMPK</shortName>
    </alternativeName>
</protein>
<dbReference type="STRING" id="74557.A0A1W0ABV6"/>
<dbReference type="InterPro" id="IPR027417">
    <property type="entry name" value="P-loop_NTPase"/>
</dbReference>
<comment type="caution">
    <text evidence="9">Lacks conserved residue(s) required for the propagation of feature annotation.</text>
</comment>
<name>A0A1W0ABV6_9STRA</name>
<proteinExistence type="inferred from homology"/>
<keyword evidence="4 9" id="KW-0418">Kinase</keyword>
<feature type="binding site" evidence="9">
    <location>
        <position position="810"/>
    </location>
    <ligand>
        <name>ATP</name>
        <dbReference type="ChEBI" id="CHEBI:30616"/>
    </ligand>
</feature>
<keyword evidence="2 9" id="KW-0808">Transferase</keyword>
<dbReference type="EC" id="2.7.4.14" evidence="9"/>
<comment type="caution">
    <text evidence="12">The sequence shown here is derived from an EMBL/GenBank/DDBJ whole genome shotgun (WGS) entry which is preliminary data.</text>
</comment>
<feature type="binding site" evidence="9">
    <location>
        <position position="771"/>
    </location>
    <ligand>
        <name>a ribonucleoside 5'-phosphate</name>
        <dbReference type="ChEBI" id="CHEBI:58043"/>
    </ligand>
</feature>
<comment type="subcellular location">
    <subcellularLocation>
        <location evidence="9">Cytoplasm</location>
    </subcellularLocation>
    <subcellularLocation>
        <location evidence="9">Nucleus</location>
    </subcellularLocation>
</comment>
<dbReference type="Proteomes" id="UP000243217">
    <property type="component" value="Unassembled WGS sequence"/>
</dbReference>
<dbReference type="EMBL" id="JNBS01000093">
    <property type="protein sequence ID" value="OQS07783.1"/>
    <property type="molecule type" value="Genomic_DNA"/>
</dbReference>
<feature type="region of interest" description="Disordered" evidence="10">
    <location>
        <begin position="347"/>
        <end position="537"/>
    </location>
</feature>
<keyword evidence="1 9" id="KW-0963">Cytoplasm</keyword>
<evidence type="ECO:0000256" key="3">
    <source>
        <dbReference type="ARBA" id="ARBA00022741"/>
    </source>
</evidence>
<evidence type="ECO:0000256" key="4">
    <source>
        <dbReference type="ARBA" id="ARBA00022777"/>
    </source>
</evidence>
<feature type="binding site" evidence="9">
    <location>
        <position position="677"/>
    </location>
    <ligand>
        <name>a ribonucleoside 5'-phosphate</name>
        <dbReference type="ChEBI" id="CHEBI:58043"/>
    </ligand>
</feature>
<evidence type="ECO:0000256" key="1">
    <source>
        <dbReference type="ARBA" id="ARBA00022490"/>
    </source>
</evidence>
<feature type="chain" id="PRO_5013206986" description="UMP-CMP kinase" evidence="11">
    <location>
        <begin position="18"/>
        <end position="853"/>
    </location>
</feature>
<comment type="subunit">
    <text evidence="9">Monomer.</text>
</comment>
<dbReference type="PRINTS" id="PR00094">
    <property type="entry name" value="ADENYLTKNASE"/>
</dbReference>
<keyword evidence="12" id="KW-0282">Flagellum</keyword>
<dbReference type="GO" id="GO:0033862">
    <property type="term" value="F:UMP kinase activity"/>
    <property type="evidence" value="ECO:0007669"/>
    <property type="project" value="RHEA"/>
</dbReference>
<dbReference type="GO" id="GO:0036430">
    <property type="term" value="F:CMP kinase activity"/>
    <property type="evidence" value="ECO:0007669"/>
    <property type="project" value="RHEA"/>
</dbReference>
<comment type="catalytic activity">
    <reaction evidence="9">
        <text>dCMP + ATP = dCDP + ADP</text>
        <dbReference type="Rhea" id="RHEA:25094"/>
        <dbReference type="ChEBI" id="CHEBI:30616"/>
        <dbReference type="ChEBI" id="CHEBI:57566"/>
        <dbReference type="ChEBI" id="CHEBI:58593"/>
        <dbReference type="ChEBI" id="CHEBI:456216"/>
        <dbReference type="EC" id="2.7.4.14"/>
    </reaction>
</comment>
<feature type="compositionally biased region" description="Basic and acidic residues" evidence="10">
    <location>
        <begin position="418"/>
        <end position="445"/>
    </location>
</feature>
<sequence>MIAPTLVAIFFANAVHAHSWLECTNYDASSTSNQEYWSAAACTGYARCGSYQQSHGFGIDTGFDYRPLLHNKPCQCSKDSPNAYSASAPMATYVPGQKVCLAYPAKNHVAAPCTNQYIPDTGVRIFRTQHPASNLTGDDPALHSWPVEYKHLNGPHQNGVVDYKGFQHCPKFCEDKGRALCSMCFNLEKDIAPGVYTFQWEWDFNSANDVYTSCWEARQFTMLTTHRRKSVIVQQMADIIQSQAMPEADNEHWWDARVKIIQEWLRANPLRIGVPEDGTIETIMQQISRGDKYVHVRVKAWNHIVTELQGIPGVCEKFATAEASPELPIELPPEKQELLQIPEDNNCDQSEQTISPLPLNTNEDPQESNVQPVSPFRGKLRPNKAKTLHHDSNPPPELQLSNQETKPKPISQMSMMERQQEWLRKKAEKAAAEKLRQQQEAEKELTFQPSLIKKQIPTKPVIEAEKAPSPPRLTRLKSAGRQRKQSSNTTKTAPATSKSSSRSLLDTVKAELAASTQPSTQLEPSSTPSITTPIIPTTSTTDPTIAYVSKALEAINNTAIISSTTPLTTASRKIGDDFHYDTTSSDTKGRYQLQDPTLFDLTSMYRKKDKYARCDGVALQMGRREDTHQEQLIAMAGALRHKVLFVLGGPGAGKGTQCAKIVAEYGFVHLSAGDLLRAERASGSENGDMIDRMIREGAIVPVKVTLDLLRKAMVDSGRDLFLIDGFPRNYDNLQGWNDEMTDVDVAGVLFYDCPEDEMEKRLLERGKTSGRTDDNIDAIRKRFTTYHESTMPIIEHFAEQNKVFHILAISTPDEVFEETKKAIEPIVQTHLVETTQRLLNAVFNNDWATYVVT</sequence>
<feature type="binding site" evidence="9">
    <location>
        <begin position="651"/>
        <end position="656"/>
    </location>
    <ligand>
        <name>ATP</name>
        <dbReference type="ChEBI" id="CHEBI:30616"/>
    </ligand>
</feature>
<keyword evidence="3 9" id="KW-0547">Nucleotide-binding</keyword>
<comment type="catalytic activity">
    <reaction evidence="8 9">
        <text>UMP + ATP = UDP + ADP</text>
        <dbReference type="Rhea" id="RHEA:24400"/>
        <dbReference type="ChEBI" id="CHEBI:30616"/>
        <dbReference type="ChEBI" id="CHEBI:57865"/>
        <dbReference type="ChEBI" id="CHEBI:58223"/>
        <dbReference type="ChEBI" id="CHEBI:456216"/>
        <dbReference type="EC" id="2.7.4.14"/>
    </reaction>
</comment>
<dbReference type="HAMAP" id="MF_03172">
    <property type="entry name" value="Adenylate_kinase_UMP_CMP_kin"/>
    <property type="match status" value="1"/>
</dbReference>
<accession>A0A1W0ABV6</accession>
<feature type="binding site" evidence="9">
    <location>
        <position position="732"/>
    </location>
    <ligand>
        <name>CMP</name>
        <dbReference type="ChEBI" id="CHEBI:60377"/>
    </ligand>
</feature>
<dbReference type="GO" id="GO:0036431">
    <property type="term" value="F:dCMP kinase activity"/>
    <property type="evidence" value="ECO:0007669"/>
    <property type="project" value="RHEA"/>
</dbReference>
<dbReference type="GO" id="GO:0006221">
    <property type="term" value="P:pyrimidine nucleotide biosynthetic process"/>
    <property type="evidence" value="ECO:0007669"/>
    <property type="project" value="UniProtKB-UniRule"/>
</dbReference>
<evidence type="ECO:0000313" key="12">
    <source>
        <dbReference type="EMBL" id="OQS07783.1"/>
    </source>
</evidence>
<comment type="cofactor">
    <cofactor evidence="9">
        <name>Mg(2+)</name>
        <dbReference type="ChEBI" id="CHEBI:18420"/>
    </cofactor>
    <text evidence="9">Binds 1 Mg(2+) ion per monomer.</text>
</comment>
<dbReference type="PROSITE" id="PS00113">
    <property type="entry name" value="ADENYLATE_KINASE"/>
    <property type="match status" value="1"/>
</dbReference>
<feature type="region of interest" description="LID" evidence="9">
    <location>
        <begin position="764"/>
        <end position="774"/>
    </location>
</feature>
<dbReference type="FunFam" id="3.40.50.300:FF:000315">
    <property type="entry name" value="Adenylate kinase 1"/>
    <property type="match status" value="1"/>
</dbReference>
<keyword evidence="11" id="KW-0732">Signal</keyword>
<evidence type="ECO:0000256" key="11">
    <source>
        <dbReference type="SAM" id="SignalP"/>
    </source>
</evidence>
<evidence type="ECO:0000256" key="5">
    <source>
        <dbReference type="ARBA" id="ARBA00022840"/>
    </source>
</evidence>
<feature type="compositionally biased region" description="Basic residues" evidence="10">
    <location>
        <begin position="378"/>
        <end position="387"/>
    </location>
</feature>
<dbReference type="InterPro" id="IPR006266">
    <property type="entry name" value="UMP_CMP_kinase"/>
</dbReference>
<keyword evidence="7 9" id="KW-0539">Nucleus</keyword>
<feature type="compositionally biased region" description="Basic residues" evidence="10">
    <location>
        <begin position="474"/>
        <end position="484"/>
    </location>
</feature>
<feature type="compositionally biased region" description="Low complexity" evidence="10">
    <location>
        <begin position="486"/>
        <end position="503"/>
    </location>
</feature>
<dbReference type="GO" id="GO:0005737">
    <property type="term" value="C:cytoplasm"/>
    <property type="evidence" value="ECO:0007669"/>
    <property type="project" value="UniProtKB-SubCell"/>
</dbReference>
<feature type="signal peptide" evidence="11">
    <location>
        <begin position="1"/>
        <end position="17"/>
    </location>
</feature>
<keyword evidence="13" id="KW-1185">Reference proteome</keyword>
<evidence type="ECO:0000313" key="13">
    <source>
        <dbReference type="Proteomes" id="UP000243217"/>
    </source>
</evidence>
<dbReference type="GO" id="GO:0005524">
    <property type="term" value="F:ATP binding"/>
    <property type="evidence" value="ECO:0007669"/>
    <property type="project" value="UniProtKB-KW"/>
</dbReference>
<feature type="binding site" evidence="9">
    <location>
        <position position="782"/>
    </location>
    <ligand>
        <name>a ribonucleoside 5'-phosphate</name>
        <dbReference type="ChEBI" id="CHEBI:58043"/>
    </ligand>
</feature>
<organism evidence="12 13">
    <name type="scientific">Thraustotheca clavata</name>
    <dbReference type="NCBI Taxonomy" id="74557"/>
    <lineage>
        <taxon>Eukaryota</taxon>
        <taxon>Sar</taxon>
        <taxon>Stramenopiles</taxon>
        <taxon>Oomycota</taxon>
        <taxon>Saprolegniomycetes</taxon>
        <taxon>Saprolegniales</taxon>
        <taxon>Achlyaceae</taxon>
        <taxon>Thraustotheca</taxon>
    </lineage>
</organism>
<keyword evidence="5 9" id="KW-0067">ATP-binding</keyword>
<dbReference type="InterPro" id="IPR000850">
    <property type="entry name" value="Adenylat/UMP-CMP_kin"/>
</dbReference>
<reference evidence="12 13" key="1">
    <citation type="journal article" date="2014" name="Genome Biol. Evol.">
        <title>The secreted proteins of Achlya hypogyna and Thraustotheca clavata identify the ancestral oomycete secretome and reveal gene acquisitions by horizontal gene transfer.</title>
        <authorList>
            <person name="Misner I."/>
            <person name="Blouin N."/>
            <person name="Leonard G."/>
            <person name="Richards T.A."/>
            <person name="Lane C.E."/>
        </authorList>
    </citation>
    <scope>NUCLEOTIDE SEQUENCE [LARGE SCALE GENOMIC DNA]</scope>
    <source>
        <strain evidence="12 13">ATCC 34112</strain>
    </source>
</reference>
<dbReference type="GO" id="GO:0006207">
    <property type="term" value="P:'de novo' pyrimidine nucleobase biosynthetic process"/>
    <property type="evidence" value="ECO:0007669"/>
    <property type="project" value="InterPro"/>
</dbReference>